<dbReference type="OrthoDB" id="9103399at2"/>
<gene>
    <name evidence="3" type="ORF">AWB69_03031</name>
</gene>
<accession>A0A158GQE1</accession>
<keyword evidence="2" id="KW-0472">Membrane</keyword>
<organism evidence="3 4">
    <name type="scientific">Caballeronia udeis</name>
    <dbReference type="NCBI Taxonomy" id="1232866"/>
    <lineage>
        <taxon>Bacteria</taxon>
        <taxon>Pseudomonadati</taxon>
        <taxon>Pseudomonadota</taxon>
        <taxon>Betaproteobacteria</taxon>
        <taxon>Burkholderiales</taxon>
        <taxon>Burkholderiaceae</taxon>
        <taxon>Caballeronia</taxon>
    </lineage>
</organism>
<feature type="region of interest" description="Disordered" evidence="1">
    <location>
        <begin position="1"/>
        <end position="20"/>
    </location>
</feature>
<dbReference type="AlphaFoldDB" id="A0A158GQE1"/>
<protein>
    <submittedName>
        <fullName evidence="3">Uncharacterized protein</fullName>
    </submittedName>
</protein>
<feature type="transmembrane region" description="Helical" evidence="2">
    <location>
        <begin position="27"/>
        <end position="47"/>
    </location>
</feature>
<dbReference type="Proteomes" id="UP000054683">
    <property type="component" value="Unassembled WGS sequence"/>
</dbReference>
<keyword evidence="2" id="KW-0812">Transmembrane</keyword>
<evidence type="ECO:0000313" key="4">
    <source>
        <dbReference type="Proteomes" id="UP000054683"/>
    </source>
</evidence>
<evidence type="ECO:0000256" key="1">
    <source>
        <dbReference type="SAM" id="MobiDB-lite"/>
    </source>
</evidence>
<proteinExistence type="predicted"/>
<keyword evidence="2" id="KW-1133">Transmembrane helix</keyword>
<dbReference type="EMBL" id="FCOK02000017">
    <property type="protein sequence ID" value="SAL33640.1"/>
    <property type="molecule type" value="Genomic_DNA"/>
</dbReference>
<sequence>MIDIRASGEGDEDRQLPGDDAEVKRRVSALTFTGLLMTILVIAGLYLAMTPRNVNQACFQQQMNDEHTLMEAFFQAPPEQDAVVEAMRACSH</sequence>
<dbReference type="RefSeq" id="WP_062085846.1">
    <property type="nucleotide sequence ID" value="NZ_FCOK02000017.1"/>
</dbReference>
<name>A0A158GQE1_9BURK</name>
<evidence type="ECO:0000256" key="2">
    <source>
        <dbReference type="SAM" id="Phobius"/>
    </source>
</evidence>
<evidence type="ECO:0000313" key="3">
    <source>
        <dbReference type="EMBL" id="SAL33640.1"/>
    </source>
</evidence>
<reference evidence="3 4" key="1">
    <citation type="submission" date="2016-01" db="EMBL/GenBank/DDBJ databases">
        <authorList>
            <person name="Oliw E.H."/>
        </authorList>
    </citation>
    <scope>NUCLEOTIDE SEQUENCE [LARGE SCALE GENOMIC DNA]</scope>
    <source>
        <strain evidence="3">LMG 27134</strain>
    </source>
</reference>